<evidence type="ECO:0000259" key="5">
    <source>
        <dbReference type="PROSITE" id="PS50850"/>
    </source>
</evidence>
<feature type="transmembrane region" description="Helical" evidence="4">
    <location>
        <begin position="589"/>
        <end position="609"/>
    </location>
</feature>
<protein>
    <recommendedName>
        <fullName evidence="5">Major facilitator superfamily (MFS) profile domain-containing protein</fullName>
    </recommendedName>
</protein>
<keyword evidence="4" id="KW-1133">Transmembrane helix</keyword>
<proteinExistence type="inferred from homology"/>
<keyword evidence="7" id="KW-1185">Reference proteome</keyword>
<evidence type="ECO:0000313" key="7">
    <source>
        <dbReference type="Proteomes" id="UP000265631"/>
    </source>
</evidence>
<feature type="transmembrane region" description="Helical" evidence="4">
    <location>
        <begin position="681"/>
        <end position="706"/>
    </location>
</feature>
<accession>A0A395N0Z8</accession>
<dbReference type="EMBL" id="PXXK01000036">
    <property type="protein sequence ID" value="RFN53808.1"/>
    <property type="molecule type" value="Genomic_DNA"/>
</dbReference>
<dbReference type="GO" id="GO:0016020">
    <property type="term" value="C:membrane"/>
    <property type="evidence" value="ECO:0007669"/>
    <property type="project" value="UniProtKB-SubCell"/>
</dbReference>
<dbReference type="PANTHER" id="PTHR11360">
    <property type="entry name" value="MONOCARBOXYLATE TRANSPORTER"/>
    <property type="match status" value="1"/>
</dbReference>
<comment type="similarity">
    <text evidence="2">Belongs to the major facilitator superfamily. Monocarboxylate porter (TC 2.A.1.13) family.</text>
</comment>
<feature type="transmembrane region" description="Helical" evidence="4">
    <location>
        <begin position="718"/>
        <end position="738"/>
    </location>
</feature>
<dbReference type="InterPro" id="IPR011701">
    <property type="entry name" value="MFS"/>
</dbReference>
<evidence type="ECO:0000313" key="6">
    <source>
        <dbReference type="EMBL" id="RFN53808.1"/>
    </source>
</evidence>
<reference evidence="6 7" key="1">
    <citation type="journal article" date="2018" name="PLoS Pathog.">
        <title>Evolution of structural diversity of trichothecenes, a family of toxins produced by plant pathogenic and entomopathogenic fungi.</title>
        <authorList>
            <person name="Proctor R.H."/>
            <person name="McCormick S.P."/>
            <person name="Kim H.S."/>
            <person name="Cardoza R.E."/>
            <person name="Stanley A.M."/>
            <person name="Lindo L."/>
            <person name="Kelly A."/>
            <person name="Brown D.W."/>
            <person name="Lee T."/>
            <person name="Vaughan M.M."/>
            <person name="Alexander N.J."/>
            <person name="Busman M."/>
            <person name="Gutierrez S."/>
        </authorList>
    </citation>
    <scope>NUCLEOTIDE SEQUENCE [LARGE SCALE GENOMIC DNA]</scope>
    <source>
        <strain evidence="6 7">NRRL 13405</strain>
    </source>
</reference>
<feature type="domain" description="Major facilitator superfamily (MFS) profile" evidence="5">
    <location>
        <begin position="391"/>
        <end position="776"/>
    </location>
</feature>
<dbReference type="InterPro" id="IPR036259">
    <property type="entry name" value="MFS_trans_sf"/>
</dbReference>
<feature type="transmembrane region" description="Helical" evidence="4">
    <location>
        <begin position="429"/>
        <end position="447"/>
    </location>
</feature>
<feature type="transmembrane region" description="Helical" evidence="4">
    <location>
        <begin position="548"/>
        <end position="568"/>
    </location>
</feature>
<feature type="transmembrane region" description="Helical" evidence="4">
    <location>
        <begin position="481"/>
        <end position="505"/>
    </location>
</feature>
<dbReference type="InterPro" id="IPR020846">
    <property type="entry name" value="MFS_dom"/>
</dbReference>
<dbReference type="Proteomes" id="UP000265631">
    <property type="component" value="Unassembled WGS sequence"/>
</dbReference>
<keyword evidence="4" id="KW-0472">Membrane</keyword>
<feature type="transmembrane region" description="Helical" evidence="4">
    <location>
        <begin position="744"/>
        <end position="767"/>
    </location>
</feature>
<dbReference type="Gene3D" id="1.20.1250.20">
    <property type="entry name" value="MFS general substrate transporter like domains"/>
    <property type="match status" value="1"/>
</dbReference>
<dbReference type="PANTHER" id="PTHR11360:SF130">
    <property type="entry name" value="MAJOR FACILITATOR SUPERFAMILY (MFS) PROFILE DOMAIN-CONTAINING PROTEIN-RELATED"/>
    <property type="match status" value="1"/>
</dbReference>
<dbReference type="InterPro" id="IPR050327">
    <property type="entry name" value="Proton-linked_MCT"/>
</dbReference>
<comment type="subcellular location">
    <subcellularLocation>
        <location evidence="1">Membrane</location>
        <topology evidence="1">Multi-pass membrane protein</topology>
    </subcellularLocation>
</comment>
<feature type="transmembrane region" description="Helical" evidence="4">
    <location>
        <begin position="655"/>
        <end position="675"/>
    </location>
</feature>
<comment type="caution">
    <text evidence="6">The sequence shown here is derived from an EMBL/GenBank/DDBJ whole genome shotgun (WGS) entry which is preliminary data.</text>
</comment>
<organism evidence="6 7">
    <name type="scientific">Fusarium flagelliforme</name>
    <dbReference type="NCBI Taxonomy" id="2675880"/>
    <lineage>
        <taxon>Eukaryota</taxon>
        <taxon>Fungi</taxon>
        <taxon>Dikarya</taxon>
        <taxon>Ascomycota</taxon>
        <taxon>Pezizomycotina</taxon>
        <taxon>Sordariomycetes</taxon>
        <taxon>Hypocreomycetidae</taxon>
        <taxon>Hypocreales</taxon>
        <taxon>Nectriaceae</taxon>
        <taxon>Fusarium</taxon>
        <taxon>Fusarium incarnatum-equiseti species complex</taxon>
    </lineage>
</organism>
<gene>
    <name evidence="6" type="ORF">FIE12Z_1842</name>
</gene>
<evidence type="ECO:0000256" key="1">
    <source>
        <dbReference type="ARBA" id="ARBA00004141"/>
    </source>
</evidence>
<feature type="transmembrane region" description="Helical" evidence="4">
    <location>
        <begin position="454"/>
        <end position="475"/>
    </location>
</feature>
<name>A0A395N0Z8_9HYPO</name>
<dbReference type="AlphaFoldDB" id="A0A395N0Z8"/>
<dbReference type="Pfam" id="PF07690">
    <property type="entry name" value="MFS_1"/>
    <property type="match status" value="1"/>
</dbReference>
<evidence type="ECO:0000256" key="3">
    <source>
        <dbReference type="ARBA" id="ARBA00023180"/>
    </source>
</evidence>
<keyword evidence="4" id="KW-0812">Transmembrane</keyword>
<evidence type="ECO:0000256" key="4">
    <source>
        <dbReference type="SAM" id="Phobius"/>
    </source>
</evidence>
<dbReference type="GO" id="GO:0022857">
    <property type="term" value="F:transmembrane transporter activity"/>
    <property type="evidence" value="ECO:0007669"/>
    <property type="project" value="InterPro"/>
</dbReference>
<dbReference type="SUPFAM" id="SSF103473">
    <property type="entry name" value="MFS general substrate transporter"/>
    <property type="match status" value="1"/>
</dbReference>
<feature type="transmembrane region" description="Helical" evidence="4">
    <location>
        <begin position="517"/>
        <end position="536"/>
    </location>
</feature>
<feature type="transmembrane region" description="Helical" evidence="4">
    <location>
        <begin position="629"/>
        <end position="648"/>
    </location>
</feature>
<keyword evidence="3" id="KW-0325">Glycoprotein</keyword>
<evidence type="ECO:0000256" key="2">
    <source>
        <dbReference type="ARBA" id="ARBA00006727"/>
    </source>
</evidence>
<dbReference type="PROSITE" id="PS50850">
    <property type="entry name" value="MFS"/>
    <property type="match status" value="1"/>
</dbReference>
<sequence length="777" mass="85692">MASSSQPGIPHPLPGLNDLGPCISYGERLKGQIQFLWPNFTMRMEQHALLMIADRKYFGKDGALSTSNTPSSLKRLLEGASPLCKHYWMHQPLLHQPDDVWKHALHQPPVYRPDLTLKDYQEGDWETISQKIYYDQQFNTDAKLETVSLDQDEVRKCMERDQFSCVVTHTKSKSNKLFPFIPLTWNNSVGNNNATGNLEEVSLAMTDVNLIKHILSAWELGRSHKAWNLICVDPNVYTGLISGFCGFKYHETIPIEGEGGQSGGNVQVVLMFYWMPQGIKARFNQETDIADLEDVVRAFNSVTHPPPSYPKQGPVPRSGDKVHLLMTREDAEKLKSTVKSEDHDGPTLEPIATLRRQGTRSEMQDLEIIASAGASFLPNSIPPPPDGGLHAWTQVAMGWIVIFATWGYVNSFGSFQAHYTSILPQTPFQISWIGSIQVWFTFFGSAFSGRLLDAGFWIPTFLVGSTLQLLGIFMMSLSTSYWHLMITQGVVTGIGGGIIFAPSLALVATYFEKRRGIAIGLVTTGNSLGGTVYPLVVRTLLPEIGFSWTSRVLGFINLAGFALVAVFMRPRLPPRQTGPIIDWSAFKDVLYVSYVSGLFFFVWSVYYTFYYLASFGQEEVGMSFADSSILTTIINAVGLPTRVLIPFVADRIGPLNTIAPAGLCVAIVAYTWLAVHNETGVYIFSIFYGIASGAFQSLMPTGVASITKRLDTIGTRMGMCFSLISFAGLSGPPIGGLLQSKSLAGAHVWAALSSTLAAVLLVMARVLKVGWKVKTRC</sequence>